<proteinExistence type="predicted"/>
<reference evidence="2" key="2">
    <citation type="journal article" date="2015" name="Fish Shellfish Immunol.">
        <title>Early steps in the European eel (Anguilla anguilla)-Vibrio vulnificus interaction in the gills: Role of the RtxA13 toxin.</title>
        <authorList>
            <person name="Callol A."/>
            <person name="Pajuelo D."/>
            <person name="Ebbesson L."/>
            <person name="Teles M."/>
            <person name="MacKenzie S."/>
            <person name="Amaro C."/>
        </authorList>
    </citation>
    <scope>NUCLEOTIDE SEQUENCE</scope>
</reference>
<evidence type="ECO:0000256" key="1">
    <source>
        <dbReference type="SAM" id="MobiDB-lite"/>
    </source>
</evidence>
<evidence type="ECO:0000313" key="2">
    <source>
        <dbReference type="EMBL" id="JAH93041.1"/>
    </source>
</evidence>
<reference evidence="2" key="1">
    <citation type="submission" date="2014-11" db="EMBL/GenBank/DDBJ databases">
        <authorList>
            <person name="Amaro Gonzalez C."/>
        </authorList>
    </citation>
    <scope>NUCLEOTIDE SEQUENCE</scope>
</reference>
<sequence length="125" mass="14077">MKHITQTSNMPNMRCEVQCKWSMNDCLYVHHEISKRVLHGHKENQCKKRQTPVHNHSCPVVWGRGDKNESCHGAANSLPNRGRTGGAIRCIPLLLDAPVNYKETLQPAGEGRGTEDRVITPRITV</sequence>
<dbReference type="EMBL" id="GBXM01015536">
    <property type="protein sequence ID" value="JAH93041.1"/>
    <property type="molecule type" value="Transcribed_RNA"/>
</dbReference>
<name>A0A0E9WRY6_ANGAN</name>
<accession>A0A0E9WRY6</accession>
<dbReference type="AlphaFoldDB" id="A0A0E9WRY6"/>
<feature type="region of interest" description="Disordered" evidence="1">
    <location>
        <begin position="106"/>
        <end position="125"/>
    </location>
</feature>
<protein>
    <submittedName>
        <fullName evidence="2">Uncharacterized protein</fullName>
    </submittedName>
</protein>
<organism evidence="2">
    <name type="scientific">Anguilla anguilla</name>
    <name type="common">European freshwater eel</name>
    <name type="synonym">Muraena anguilla</name>
    <dbReference type="NCBI Taxonomy" id="7936"/>
    <lineage>
        <taxon>Eukaryota</taxon>
        <taxon>Metazoa</taxon>
        <taxon>Chordata</taxon>
        <taxon>Craniata</taxon>
        <taxon>Vertebrata</taxon>
        <taxon>Euteleostomi</taxon>
        <taxon>Actinopterygii</taxon>
        <taxon>Neopterygii</taxon>
        <taxon>Teleostei</taxon>
        <taxon>Anguilliformes</taxon>
        <taxon>Anguillidae</taxon>
        <taxon>Anguilla</taxon>
    </lineage>
</organism>